<dbReference type="Gene3D" id="1.20.1270.60">
    <property type="entry name" value="Arfaptin homology (AH) domain/BAR domain"/>
    <property type="match status" value="1"/>
</dbReference>
<dbReference type="SMART" id="SM00721">
    <property type="entry name" value="BAR"/>
    <property type="match status" value="1"/>
</dbReference>
<dbReference type="InterPro" id="IPR001452">
    <property type="entry name" value="SH3_domain"/>
</dbReference>
<dbReference type="CDD" id="cd12141">
    <property type="entry name" value="SH3_DNMBP_C2"/>
    <property type="match status" value="1"/>
</dbReference>
<dbReference type="Gene3D" id="2.30.30.40">
    <property type="entry name" value="SH3 Domains"/>
    <property type="match status" value="2"/>
</dbReference>
<evidence type="ECO:0000313" key="8">
    <source>
        <dbReference type="Proteomes" id="UP001166093"/>
    </source>
</evidence>
<dbReference type="Gene3D" id="1.20.900.10">
    <property type="entry name" value="Dbl homology (DH) domain"/>
    <property type="match status" value="1"/>
</dbReference>
<feature type="non-terminal residue" evidence="7">
    <location>
        <position position="794"/>
    </location>
</feature>
<feature type="domain" description="SH3" evidence="4">
    <location>
        <begin position="604"/>
        <end position="667"/>
    </location>
</feature>
<dbReference type="EMBL" id="JAAWVQ010025999">
    <property type="protein sequence ID" value="MBN3272937.1"/>
    <property type="molecule type" value="Genomic_DNA"/>
</dbReference>
<dbReference type="PANTHER" id="PTHR22834:SF17">
    <property type="entry name" value="RHO GUANINE NUCLEOTIDE EXCHANGE FACTOR 38"/>
    <property type="match status" value="1"/>
</dbReference>
<organism evidence="7 8">
    <name type="scientific">Polyodon spathula</name>
    <name type="common">North American paddlefish</name>
    <name type="synonym">Squalus spathula</name>
    <dbReference type="NCBI Taxonomy" id="7913"/>
    <lineage>
        <taxon>Eukaryota</taxon>
        <taxon>Metazoa</taxon>
        <taxon>Chordata</taxon>
        <taxon>Craniata</taxon>
        <taxon>Vertebrata</taxon>
        <taxon>Euteleostomi</taxon>
        <taxon>Actinopterygii</taxon>
        <taxon>Chondrostei</taxon>
        <taxon>Acipenseriformes</taxon>
        <taxon>Polyodontidae</taxon>
        <taxon>Polyodon</taxon>
    </lineage>
</organism>
<dbReference type="Proteomes" id="UP001166093">
    <property type="component" value="Unassembled WGS sequence"/>
</dbReference>
<evidence type="ECO:0000256" key="1">
    <source>
        <dbReference type="ARBA" id="ARBA00022443"/>
    </source>
</evidence>
<dbReference type="InterPro" id="IPR000219">
    <property type="entry name" value="DH_dom"/>
</dbReference>
<dbReference type="PROSITE" id="PS51021">
    <property type="entry name" value="BAR"/>
    <property type="match status" value="1"/>
</dbReference>
<evidence type="ECO:0000259" key="5">
    <source>
        <dbReference type="PROSITE" id="PS50010"/>
    </source>
</evidence>
<dbReference type="CDD" id="cd00160">
    <property type="entry name" value="RhoGEF"/>
    <property type="match status" value="1"/>
</dbReference>
<dbReference type="Pfam" id="PF14604">
    <property type="entry name" value="SH3_9"/>
    <property type="match status" value="1"/>
</dbReference>
<dbReference type="InterPro" id="IPR051492">
    <property type="entry name" value="Dynamin-Rho_GEF"/>
</dbReference>
<feature type="domain" description="DH" evidence="5">
    <location>
        <begin position="95"/>
        <end position="284"/>
    </location>
</feature>
<dbReference type="PROSITE" id="PS50002">
    <property type="entry name" value="SH3"/>
    <property type="match status" value="2"/>
</dbReference>
<evidence type="ECO:0000259" key="6">
    <source>
        <dbReference type="PROSITE" id="PS51021"/>
    </source>
</evidence>
<feature type="domain" description="BAR" evidence="6">
    <location>
        <begin position="326"/>
        <end position="560"/>
    </location>
</feature>
<dbReference type="InterPro" id="IPR035899">
    <property type="entry name" value="DBL_dom_sf"/>
</dbReference>
<dbReference type="InterPro" id="IPR027267">
    <property type="entry name" value="AH/BAR_dom_sf"/>
</dbReference>
<evidence type="ECO:0000313" key="7">
    <source>
        <dbReference type="EMBL" id="MBN3272937.1"/>
    </source>
</evidence>
<dbReference type="PROSITE" id="PS50010">
    <property type="entry name" value="DH_2"/>
    <property type="match status" value="1"/>
</dbReference>
<sequence>MEPKEPSDKEKEKGSKKKNIIFVKPRLYILERRKTDTVVADDCIGDVNSATLRRSQSDRTEYNKKLKEKMTPHEISTPTSPTIDLEELKKRMMDKRSKVIHELVQTEKDYITDLQLCIKEVVQPLRDIQVVDVDRLFTNIESVCEVSAKLLSKLEEAIAEADPERQIIGEAFIEIKSSLEEAYKMYCYHHDDANSLLKSYEKDEEVKRHFRSCVLSLKKIYDREGKPNLLEMGSLMIKPVQRVMKYPLLLSELWNSTPDCHPDNKPLEEALAAVKRINSNINEFKRRKDLVMKYRRNEELGTLMNKLNRLSFHSIIKRSIRVTGHLKILTGGESQVKDEKFDEEEKKFRNLEKAVRQLVKNVYCYFQHTQRGACYQEVPRSASDSLCVSRNKRGPTEIIPLVVQNDEELQIILQETDKADSNAPPNNGGNPYIHFKEKLERMVLIPLSTLQSMLPAPQKLIQKRYDKLLDYDSRLERSSPEELEMARRDYEALNAQLVEELQVFNPAAKKILTNCIYCFVALLRDLMDSAARDSPSIQNLPAPLSNIHEVQNSVMEELSNLIFVKENTPKLIERKLSFDKPKKVVPEIPRQSEAQRSKLLSSHSPDKLYQLKRNCNATQEQDLSLFEGELVAVVEQQDPFGSTSRWLVDTGSQQGYVYSSFLKQYNHTKEHNGTLHNQLEDFDNISLFISGNGSSSLKSFSIARSDSSSSINGIHEKAEFDGNNSFDESDNQQIFYAVYAFEARSEQELSLQEYQHVRIVKFCDVSGNKDWWLAEANGQKGYVPANYLGKMSYA</sequence>
<keyword evidence="2" id="KW-0344">Guanine-nucleotide releasing factor</keyword>
<dbReference type="SUPFAM" id="SSF50044">
    <property type="entry name" value="SH3-domain"/>
    <property type="match status" value="2"/>
</dbReference>
<dbReference type="InterPro" id="IPR036028">
    <property type="entry name" value="SH3-like_dom_sf"/>
</dbReference>
<dbReference type="SMART" id="SM00326">
    <property type="entry name" value="SH3"/>
    <property type="match status" value="2"/>
</dbReference>
<dbReference type="SUPFAM" id="SSF48065">
    <property type="entry name" value="DBL homology domain (DH-domain)"/>
    <property type="match status" value="1"/>
</dbReference>
<dbReference type="Pfam" id="PF07653">
    <property type="entry name" value="SH3_2"/>
    <property type="match status" value="1"/>
</dbReference>
<name>A0ABS2XFD5_POLSP</name>
<reference evidence="7" key="1">
    <citation type="journal article" date="2021" name="Cell">
        <title>Tracing the genetic footprints of vertebrate landing in non-teleost ray-finned fishes.</title>
        <authorList>
            <person name="Bi X."/>
            <person name="Wang K."/>
            <person name="Yang L."/>
            <person name="Pan H."/>
            <person name="Jiang H."/>
            <person name="Wei Q."/>
            <person name="Fang M."/>
            <person name="Yu H."/>
            <person name="Zhu C."/>
            <person name="Cai Y."/>
            <person name="He Y."/>
            <person name="Gan X."/>
            <person name="Zeng H."/>
            <person name="Yu D."/>
            <person name="Zhu Y."/>
            <person name="Jiang H."/>
            <person name="Qiu Q."/>
            <person name="Yang H."/>
            <person name="Zhang Y.E."/>
            <person name="Wang W."/>
            <person name="Zhu M."/>
            <person name="He S."/>
            <person name="Zhang G."/>
        </authorList>
    </citation>
    <scope>NUCLEOTIDE SEQUENCE</scope>
    <source>
        <strain evidence="7">Pddl_001</strain>
    </source>
</reference>
<protein>
    <submittedName>
        <fullName evidence="7">ARH38 factor</fullName>
    </submittedName>
</protein>
<comment type="caution">
    <text evidence="7">The sequence shown here is derived from an EMBL/GenBank/DDBJ whole genome shotgun (WGS) entry which is preliminary data.</text>
</comment>
<dbReference type="InterPro" id="IPR004148">
    <property type="entry name" value="BAR_dom"/>
</dbReference>
<evidence type="ECO:0000256" key="2">
    <source>
        <dbReference type="ARBA" id="ARBA00022658"/>
    </source>
</evidence>
<feature type="domain" description="SH3" evidence="4">
    <location>
        <begin position="730"/>
        <end position="793"/>
    </location>
</feature>
<gene>
    <name evidence="7" type="primary">Arhgef38</name>
    <name evidence="7" type="ORF">GTO93_0002697</name>
</gene>
<proteinExistence type="predicted"/>
<dbReference type="SMART" id="SM00325">
    <property type="entry name" value="RhoGEF"/>
    <property type="match status" value="1"/>
</dbReference>
<dbReference type="SUPFAM" id="SSF103657">
    <property type="entry name" value="BAR/IMD domain-like"/>
    <property type="match status" value="1"/>
</dbReference>
<evidence type="ECO:0000259" key="4">
    <source>
        <dbReference type="PROSITE" id="PS50002"/>
    </source>
</evidence>
<evidence type="ECO:0000256" key="3">
    <source>
        <dbReference type="PROSITE-ProRule" id="PRU00192"/>
    </source>
</evidence>
<keyword evidence="8" id="KW-1185">Reference proteome</keyword>
<accession>A0ABS2XFD5</accession>
<dbReference type="Pfam" id="PF03114">
    <property type="entry name" value="BAR"/>
    <property type="match status" value="1"/>
</dbReference>
<feature type="non-terminal residue" evidence="7">
    <location>
        <position position="1"/>
    </location>
</feature>
<keyword evidence="1 3" id="KW-0728">SH3 domain</keyword>
<dbReference type="PANTHER" id="PTHR22834">
    <property type="entry name" value="NUCLEAR FUSION PROTEIN FUS2"/>
    <property type="match status" value="1"/>
</dbReference>
<dbReference type="Pfam" id="PF00621">
    <property type="entry name" value="RhoGEF"/>
    <property type="match status" value="1"/>
</dbReference>